<reference evidence="2 3" key="1">
    <citation type="journal article" date="2018" name="Front. Plant Sci.">
        <title>Red Clover (Trifolium pratense) and Zigzag Clover (T. medium) - A Picture of Genomic Similarities and Differences.</title>
        <authorList>
            <person name="Dluhosova J."/>
            <person name="Istvanek J."/>
            <person name="Nedelnik J."/>
            <person name="Repkova J."/>
        </authorList>
    </citation>
    <scope>NUCLEOTIDE SEQUENCE [LARGE SCALE GENOMIC DNA]</scope>
    <source>
        <strain evidence="3">cv. 10/8</strain>
        <tissue evidence="2">Leaf</tissue>
    </source>
</reference>
<gene>
    <name evidence="2" type="ORF">A2U01_0006849</name>
</gene>
<name>A0A392MET6_9FABA</name>
<keyword evidence="1" id="KW-0175">Coiled coil</keyword>
<dbReference type="PANTHER" id="PTHR33710:SF79">
    <property type="entry name" value="OS06G0205337 PROTEIN"/>
    <property type="match status" value="1"/>
</dbReference>
<evidence type="ECO:0000256" key="1">
    <source>
        <dbReference type="SAM" id="Coils"/>
    </source>
</evidence>
<evidence type="ECO:0000313" key="3">
    <source>
        <dbReference type="Proteomes" id="UP000265520"/>
    </source>
</evidence>
<dbReference type="SUPFAM" id="SSF56219">
    <property type="entry name" value="DNase I-like"/>
    <property type="match status" value="1"/>
</dbReference>
<evidence type="ECO:0000313" key="2">
    <source>
        <dbReference type="EMBL" id="MCH85996.1"/>
    </source>
</evidence>
<keyword evidence="3" id="KW-1185">Reference proteome</keyword>
<proteinExistence type="predicted"/>
<dbReference type="Gene3D" id="3.60.10.10">
    <property type="entry name" value="Endonuclease/exonuclease/phosphatase"/>
    <property type="match status" value="1"/>
</dbReference>
<accession>A0A392MET6</accession>
<comment type="caution">
    <text evidence="2">The sequence shown here is derived from an EMBL/GenBank/DDBJ whole genome shotgun (WGS) entry which is preliminary data.</text>
</comment>
<dbReference type="InterPro" id="IPR036691">
    <property type="entry name" value="Endo/exonu/phosph_ase_sf"/>
</dbReference>
<feature type="coiled-coil region" evidence="1">
    <location>
        <begin position="156"/>
        <end position="183"/>
    </location>
</feature>
<dbReference type="AlphaFoldDB" id="A0A392MET6"/>
<dbReference type="EMBL" id="LXQA010009540">
    <property type="protein sequence ID" value="MCH85996.1"/>
    <property type="molecule type" value="Genomic_DNA"/>
</dbReference>
<dbReference type="PANTHER" id="PTHR33710">
    <property type="entry name" value="BNAC02G09200D PROTEIN"/>
    <property type="match status" value="1"/>
</dbReference>
<feature type="non-terminal residue" evidence="2">
    <location>
        <position position="452"/>
    </location>
</feature>
<protein>
    <recommendedName>
        <fullName evidence="4">Reverse transcriptase</fullName>
    </recommendedName>
</protein>
<dbReference type="Proteomes" id="UP000265520">
    <property type="component" value="Unassembled WGS sequence"/>
</dbReference>
<sequence>MGDFNDLLSNEDKRSRVEHTPWRIRGFRSAVQDSNLVDLPLIGYPFTWVRGRGGDDVKEERLDRAMATQAWYDTFPNCQLHNLVADRSDHYPILLKLYESNRRKTMRDFKFENSWLQEEALEGVVQAGWEKDGAGGLMERLQNCTNEMNDWGRQLHNKYRVEIEECRRELEFLRDTDQHLQGQRYEEVQKRMSILLAQEEAFWKQRAKIYRLHEGDTNSRFFHATTSVKRKRNKITKLQNNEGEVVQNQLDICGVAKNYFEQLFSMNQNNSGVDIEYIMPSITNLQNDKLIAPFQIREFKEALFAMHSDKAPGPDGLNPAFFKRFWDLCGVELFTAGVEWLERGSLPDQIMHDYKYCPYSEEGEPRINERLVAHIAMQRDLQNNIKATEIIHHMKCKTRGKMGEVALKVDISKAYDRVEWDYMKIIMTKMGFHDKWVNWMSMCMESVHYQVL</sequence>
<evidence type="ECO:0008006" key="4">
    <source>
        <dbReference type="Google" id="ProtNLM"/>
    </source>
</evidence>
<organism evidence="2 3">
    <name type="scientific">Trifolium medium</name>
    <dbReference type="NCBI Taxonomy" id="97028"/>
    <lineage>
        <taxon>Eukaryota</taxon>
        <taxon>Viridiplantae</taxon>
        <taxon>Streptophyta</taxon>
        <taxon>Embryophyta</taxon>
        <taxon>Tracheophyta</taxon>
        <taxon>Spermatophyta</taxon>
        <taxon>Magnoliopsida</taxon>
        <taxon>eudicotyledons</taxon>
        <taxon>Gunneridae</taxon>
        <taxon>Pentapetalae</taxon>
        <taxon>rosids</taxon>
        <taxon>fabids</taxon>
        <taxon>Fabales</taxon>
        <taxon>Fabaceae</taxon>
        <taxon>Papilionoideae</taxon>
        <taxon>50 kb inversion clade</taxon>
        <taxon>NPAAA clade</taxon>
        <taxon>Hologalegina</taxon>
        <taxon>IRL clade</taxon>
        <taxon>Trifolieae</taxon>
        <taxon>Trifolium</taxon>
    </lineage>
</organism>